<sequence length="130" mass="15435">MLKTLLFFLFAALCLLFVLQMRRSLKRSTLVNNLINEYIDRPEDPALIDVIYAHCLADRRLARLLEKHGATREDIEMLYRKLLVWANFKKGRRFVPISSFFFVGSLSYLLRHKDEDAKKLAMRMMNIFHI</sequence>
<keyword evidence="1" id="KW-0812">Transmembrane</keyword>
<feature type="transmembrane region" description="Helical" evidence="1">
    <location>
        <begin position="93"/>
        <end position="110"/>
    </location>
</feature>
<dbReference type="RefSeq" id="WP_368846245.1">
    <property type="nucleotide sequence ID" value="NZ_CP194411.1"/>
</dbReference>
<protein>
    <submittedName>
        <fullName evidence="2">Uncharacterized protein</fullName>
    </submittedName>
</protein>
<proteinExistence type="predicted"/>
<name>A0ABV3X2T1_9FIRM</name>
<evidence type="ECO:0000313" key="3">
    <source>
        <dbReference type="Proteomes" id="UP001559623"/>
    </source>
</evidence>
<dbReference type="Proteomes" id="UP001559623">
    <property type="component" value="Unassembled WGS sequence"/>
</dbReference>
<keyword evidence="3" id="KW-1185">Reference proteome</keyword>
<accession>A0ABV3X2T1</accession>
<evidence type="ECO:0000256" key="1">
    <source>
        <dbReference type="SAM" id="Phobius"/>
    </source>
</evidence>
<evidence type="ECO:0000313" key="2">
    <source>
        <dbReference type="EMBL" id="MEX5284506.1"/>
    </source>
</evidence>
<dbReference type="EMBL" id="JARVLH010000002">
    <property type="protein sequence ID" value="MEX5284506.1"/>
    <property type="molecule type" value="Genomic_DNA"/>
</dbReference>
<keyword evidence="1" id="KW-1133">Transmembrane helix</keyword>
<organism evidence="2 3">
    <name type="scientific">Selenomonas sputigena</name>
    <dbReference type="NCBI Taxonomy" id="69823"/>
    <lineage>
        <taxon>Bacteria</taxon>
        <taxon>Bacillati</taxon>
        <taxon>Bacillota</taxon>
        <taxon>Negativicutes</taxon>
        <taxon>Selenomonadales</taxon>
        <taxon>Selenomonadaceae</taxon>
        <taxon>Selenomonas</taxon>
    </lineage>
</organism>
<reference evidence="2 3" key="1">
    <citation type="submission" date="2023-04" db="EMBL/GenBank/DDBJ databases">
        <title>Genome Sequence of Selenomonas sputigena ATCC 33150.</title>
        <authorList>
            <person name="Miller D.P."/>
            <person name="Anvari S."/>
            <person name="Polson S.W."/>
            <person name="Macdonald M."/>
            <person name="Mcdowell J.V."/>
        </authorList>
    </citation>
    <scope>NUCLEOTIDE SEQUENCE [LARGE SCALE GENOMIC DNA]</scope>
    <source>
        <strain evidence="2 3">ATCC 33150</strain>
    </source>
</reference>
<keyword evidence="1" id="KW-0472">Membrane</keyword>
<comment type="caution">
    <text evidence="2">The sequence shown here is derived from an EMBL/GenBank/DDBJ whole genome shotgun (WGS) entry which is preliminary data.</text>
</comment>
<gene>
    <name evidence="2" type="ORF">QCO44_02470</name>
</gene>